<comment type="subcellular location">
    <subcellularLocation>
        <location evidence="2">Membrane</location>
        <topology evidence="2">Single-pass membrane protein</topology>
    </subcellularLocation>
</comment>
<keyword evidence="4 9" id="KW-0349">Heme</keyword>
<evidence type="ECO:0000256" key="9">
    <source>
        <dbReference type="PIRSR" id="PIRSR602401-1"/>
    </source>
</evidence>
<protein>
    <submittedName>
        <fullName evidence="11">Cytochrome P450 71B37</fullName>
    </submittedName>
</protein>
<dbReference type="SUPFAM" id="SSF48264">
    <property type="entry name" value="Cytochrome P450"/>
    <property type="match status" value="1"/>
</dbReference>
<evidence type="ECO:0000256" key="7">
    <source>
        <dbReference type="ARBA" id="ARBA00023004"/>
    </source>
</evidence>
<reference evidence="11" key="1">
    <citation type="submission" date="2019-12" db="EMBL/GenBank/DDBJ databases">
        <authorList>
            <person name="Scholes J."/>
        </authorList>
    </citation>
    <scope>NUCLEOTIDE SEQUENCE</scope>
</reference>
<evidence type="ECO:0000256" key="10">
    <source>
        <dbReference type="RuleBase" id="RU000461"/>
    </source>
</evidence>
<dbReference type="GO" id="GO:0005506">
    <property type="term" value="F:iron ion binding"/>
    <property type="evidence" value="ECO:0007669"/>
    <property type="project" value="InterPro"/>
</dbReference>
<dbReference type="PANTHER" id="PTHR47952">
    <property type="entry name" value="TRYPTAMINE 5-HYDROXYLASE"/>
    <property type="match status" value="1"/>
</dbReference>
<evidence type="ECO:0000256" key="1">
    <source>
        <dbReference type="ARBA" id="ARBA00001971"/>
    </source>
</evidence>
<organism evidence="11 12">
    <name type="scientific">Striga hermonthica</name>
    <name type="common">Purple witchweed</name>
    <name type="synonym">Buchnera hermonthica</name>
    <dbReference type="NCBI Taxonomy" id="68872"/>
    <lineage>
        <taxon>Eukaryota</taxon>
        <taxon>Viridiplantae</taxon>
        <taxon>Streptophyta</taxon>
        <taxon>Embryophyta</taxon>
        <taxon>Tracheophyta</taxon>
        <taxon>Spermatophyta</taxon>
        <taxon>Magnoliopsida</taxon>
        <taxon>eudicotyledons</taxon>
        <taxon>Gunneridae</taxon>
        <taxon>Pentapetalae</taxon>
        <taxon>asterids</taxon>
        <taxon>lamiids</taxon>
        <taxon>Lamiales</taxon>
        <taxon>Orobanchaceae</taxon>
        <taxon>Buchnereae</taxon>
        <taxon>Striga</taxon>
    </lineage>
</organism>
<dbReference type="InterPro" id="IPR036396">
    <property type="entry name" value="Cyt_P450_sf"/>
</dbReference>
<name>A0A9N7NRS6_STRHE</name>
<keyword evidence="12" id="KW-1185">Reference proteome</keyword>
<dbReference type="Proteomes" id="UP001153555">
    <property type="component" value="Unassembled WGS sequence"/>
</dbReference>
<feature type="binding site" description="axial binding residue" evidence="9">
    <location>
        <position position="127"/>
    </location>
    <ligand>
        <name>heme</name>
        <dbReference type="ChEBI" id="CHEBI:30413"/>
    </ligand>
    <ligandPart>
        <name>Fe</name>
        <dbReference type="ChEBI" id="CHEBI:18248"/>
    </ligandPart>
</feature>
<evidence type="ECO:0000256" key="6">
    <source>
        <dbReference type="ARBA" id="ARBA00023002"/>
    </source>
</evidence>
<evidence type="ECO:0000256" key="5">
    <source>
        <dbReference type="ARBA" id="ARBA00022723"/>
    </source>
</evidence>
<evidence type="ECO:0000256" key="2">
    <source>
        <dbReference type="ARBA" id="ARBA00004167"/>
    </source>
</evidence>
<dbReference type="PANTHER" id="PTHR47952:SF3">
    <property type="entry name" value="CYTOCHROME P450 71B3-LIKE"/>
    <property type="match status" value="1"/>
</dbReference>
<gene>
    <name evidence="11" type="ORF">SHERM_00209</name>
</gene>
<dbReference type="PROSITE" id="PS00086">
    <property type="entry name" value="CYTOCHROME_P450"/>
    <property type="match status" value="1"/>
</dbReference>
<dbReference type="Pfam" id="PF00067">
    <property type="entry name" value="p450"/>
    <property type="match status" value="1"/>
</dbReference>
<dbReference type="GO" id="GO:0020037">
    <property type="term" value="F:heme binding"/>
    <property type="evidence" value="ECO:0007669"/>
    <property type="project" value="InterPro"/>
</dbReference>
<dbReference type="Gene3D" id="1.10.630.10">
    <property type="entry name" value="Cytochrome P450"/>
    <property type="match status" value="1"/>
</dbReference>
<evidence type="ECO:0000256" key="3">
    <source>
        <dbReference type="ARBA" id="ARBA00010617"/>
    </source>
</evidence>
<dbReference type="InterPro" id="IPR017972">
    <property type="entry name" value="Cyt_P450_CS"/>
</dbReference>
<dbReference type="InterPro" id="IPR001128">
    <property type="entry name" value="Cyt_P450"/>
</dbReference>
<dbReference type="FunFam" id="1.10.630.10:FF:000126">
    <property type="entry name" value="Predicted protein"/>
    <property type="match status" value="1"/>
</dbReference>
<dbReference type="PRINTS" id="PR00385">
    <property type="entry name" value="P450"/>
</dbReference>
<comment type="similarity">
    <text evidence="3 10">Belongs to the cytochrome P450 family.</text>
</comment>
<evidence type="ECO:0000256" key="8">
    <source>
        <dbReference type="ARBA" id="ARBA00023033"/>
    </source>
</evidence>
<dbReference type="PRINTS" id="PR00463">
    <property type="entry name" value="EP450I"/>
</dbReference>
<keyword evidence="6 10" id="KW-0560">Oxidoreductase</keyword>
<keyword evidence="5 9" id="KW-0479">Metal-binding</keyword>
<evidence type="ECO:0000313" key="12">
    <source>
        <dbReference type="Proteomes" id="UP001153555"/>
    </source>
</evidence>
<proteinExistence type="inferred from homology"/>
<keyword evidence="7 9" id="KW-0408">Iron</keyword>
<sequence length="187" mass="21221">MTALMKAPQVMHRVQREIRNSVGKKGIVDEDDLPKLPYLKAVINEAFRLYPPVPLLVPRETLEKCTLEGYEIQPKSIVYVNAWAVARDPERWESPDEFLPERFLNSNIDIKGQDFGVVPFGSGRRSCPGMFMGLANVELTLANMLHSYDWELPHGIQAKDIDTDSLPGLAVHKKNPLILLPKRYIVD</sequence>
<comment type="cofactor">
    <cofactor evidence="1 9">
        <name>heme</name>
        <dbReference type="ChEBI" id="CHEBI:30413"/>
    </cofactor>
</comment>
<dbReference type="OrthoDB" id="1055148at2759"/>
<evidence type="ECO:0000256" key="4">
    <source>
        <dbReference type="ARBA" id="ARBA00022617"/>
    </source>
</evidence>
<dbReference type="GO" id="GO:0016020">
    <property type="term" value="C:membrane"/>
    <property type="evidence" value="ECO:0007669"/>
    <property type="project" value="UniProtKB-SubCell"/>
</dbReference>
<dbReference type="AlphaFoldDB" id="A0A9N7NRS6"/>
<evidence type="ECO:0000313" key="11">
    <source>
        <dbReference type="EMBL" id="CAA0837814.1"/>
    </source>
</evidence>
<dbReference type="InterPro" id="IPR002401">
    <property type="entry name" value="Cyt_P450_E_grp-I"/>
</dbReference>
<dbReference type="GO" id="GO:0016705">
    <property type="term" value="F:oxidoreductase activity, acting on paired donors, with incorporation or reduction of molecular oxygen"/>
    <property type="evidence" value="ECO:0007669"/>
    <property type="project" value="InterPro"/>
</dbReference>
<accession>A0A9N7NRS6</accession>
<keyword evidence="8 10" id="KW-0503">Monooxygenase</keyword>
<dbReference type="EMBL" id="CACSLK010030614">
    <property type="protein sequence ID" value="CAA0837814.1"/>
    <property type="molecule type" value="Genomic_DNA"/>
</dbReference>
<dbReference type="GO" id="GO:0004497">
    <property type="term" value="F:monooxygenase activity"/>
    <property type="evidence" value="ECO:0007669"/>
    <property type="project" value="UniProtKB-KW"/>
</dbReference>
<comment type="caution">
    <text evidence="11">The sequence shown here is derived from an EMBL/GenBank/DDBJ whole genome shotgun (WGS) entry which is preliminary data.</text>
</comment>